<keyword evidence="2" id="KW-1185">Reference proteome</keyword>
<proteinExistence type="predicted"/>
<accession>A0ACB6ZCZ2</accession>
<gene>
    <name evidence="1" type="ORF">BDM02DRAFT_3188001</name>
</gene>
<evidence type="ECO:0000313" key="2">
    <source>
        <dbReference type="Proteomes" id="UP000886501"/>
    </source>
</evidence>
<evidence type="ECO:0000313" key="1">
    <source>
        <dbReference type="EMBL" id="KAF9647409.1"/>
    </source>
</evidence>
<dbReference type="EMBL" id="MU118034">
    <property type="protein sequence ID" value="KAF9647409.1"/>
    <property type="molecule type" value="Genomic_DNA"/>
</dbReference>
<organism evidence="1 2">
    <name type="scientific">Thelephora ganbajun</name>
    <name type="common">Ganba fungus</name>
    <dbReference type="NCBI Taxonomy" id="370292"/>
    <lineage>
        <taxon>Eukaryota</taxon>
        <taxon>Fungi</taxon>
        <taxon>Dikarya</taxon>
        <taxon>Basidiomycota</taxon>
        <taxon>Agaricomycotina</taxon>
        <taxon>Agaricomycetes</taxon>
        <taxon>Thelephorales</taxon>
        <taxon>Thelephoraceae</taxon>
        <taxon>Thelephora</taxon>
    </lineage>
</organism>
<reference evidence="1" key="2">
    <citation type="journal article" date="2020" name="Nat. Commun.">
        <title>Large-scale genome sequencing of mycorrhizal fungi provides insights into the early evolution of symbiotic traits.</title>
        <authorList>
            <person name="Miyauchi S."/>
            <person name="Kiss E."/>
            <person name="Kuo A."/>
            <person name="Drula E."/>
            <person name="Kohler A."/>
            <person name="Sanchez-Garcia M."/>
            <person name="Morin E."/>
            <person name="Andreopoulos B."/>
            <person name="Barry K.W."/>
            <person name="Bonito G."/>
            <person name="Buee M."/>
            <person name="Carver A."/>
            <person name="Chen C."/>
            <person name="Cichocki N."/>
            <person name="Clum A."/>
            <person name="Culley D."/>
            <person name="Crous P.W."/>
            <person name="Fauchery L."/>
            <person name="Girlanda M."/>
            <person name="Hayes R.D."/>
            <person name="Keri Z."/>
            <person name="LaButti K."/>
            <person name="Lipzen A."/>
            <person name="Lombard V."/>
            <person name="Magnuson J."/>
            <person name="Maillard F."/>
            <person name="Murat C."/>
            <person name="Nolan M."/>
            <person name="Ohm R.A."/>
            <person name="Pangilinan J."/>
            <person name="Pereira M.F."/>
            <person name="Perotto S."/>
            <person name="Peter M."/>
            <person name="Pfister S."/>
            <person name="Riley R."/>
            <person name="Sitrit Y."/>
            <person name="Stielow J.B."/>
            <person name="Szollosi G."/>
            <person name="Zifcakova L."/>
            <person name="Stursova M."/>
            <person name="Spatafora J.W."/>
            <person name="Tedersoo L."/>
            <person name="Vaario L.M."/>
            <person name="Yamada A."/>
            <person name="Yan M."/>
            <person name="Wang P."/>
            <person name="Xu J."/>
            <person name="Bruns T."/>
            <person name="Baldrian P."/>
            <person name="Vilgalys R."/>
            <person name="Dunand C."/>
            <person name="Henrissat B."/>
            <person name="Grigoriev I.V."/>
            <person name="Hibbett D."/>
            <person name="Nagy L.G."/>
            <person name="Martin F.M."/>
        </authorList>
    </citation>
    <scope>NUCLEOTIDE SEQUENCE</scope>
    <source>
        <strain evidence="1">P2</strain>
    </source>
</reference>
<name>A0ACB6ZCZ2_THEGA</name>
<comment type="caution">
    <text evidence="1">The sequence shown here is derived from an EMBL/GenBank/DDBJ whole genome shotgun (WGS) entry which is preliminary data.</text>
</comment>
<protein>
    <submittedName>
        <fullName evidence="1">Uncharacterized protein</fullName>
    </submittedName>
</protein>
<sequence>METQLSEVREKIDLTLLQRLFRLSLDHNSADYIAAKNTVSTYKDMARTNACGLIGGLRFSAPFCSTTVSPRISSSPVSATAILPRKSLIQRYLSPNQRSLQGQSTLEVSLIEILRAHLWQKVFHENVVMGFCRMFDQELELLQIETAEGNDPPSYIFESDVLVFSDYVYEDVVYAETYVRHWNIYRGPKHRSLFSVYVVGIEGQNQKEVASGKRCATHSPAFSNDGTKFAWAELVEDGCESDRAILVNRSPVSLSVPLFHSRKRGSCQGLRPPGSNQELASPSNPYLVAIPCILRVLSRSPTTSTSFVDSINSLLHAILGIMTQRIRIVTSRGPQGAWEDGWLAGWNAGAFAQLGYFVVAVPHLVRLPLDKTSRMPSRKVGEESRVSISEEDGNISSMTIFWCGPWPLELSCVLASPPQVDSDRTAAAGANYGGYAIRYFFALIPRDRDKDVSISWILDRRALLREPLTRFDGGLVGELTKKFVVQPIESRSQTAYSRVNHPWEQGLSSPRDNGIGAFHILQQRVPGRLVIFSDENHQILNHGNSLKWHYNVFRWLNHMQYAAFSNCCTRNSEYGKFSQTEDLDDEVAGPLSKL</sequence>
<reference evidence="1" key="1">
    <citation type="submission" date="2019-10" db="EMBL/GenBank/DDBJ databases">
        <authorList>
            <consortium name="DOE Joint Genome Institute"/>
            <person name="Kuo A."/>
            <person name="Miyauchi S."/>
            <person name="Kiss E."/>
            <person name="Drula E."/>
            <person name="Kohler A."/>
            <person name="Sanchez-Garcia M."/>
            <person name="Andreopoulos B."/>
            <person name="Barry K.W."/>
            <person name="Bonito G."/>
            <person name="Buee M."/>
            <person name="Carver A."/>
            <person name="Chen C."/>
            <person name="Cichocki N."/>
            <person name="Clum A."/>
            <person name="Culley D."/>
            <person name="Crous P.W."/>
            <person name="Fauchery L."/>
            <person name="Girlanda M."/>
            <person name="Hayes R."/>
            <person name="Keri Z."/>
            <person name="Labutti K."/>
            <person name="Lipzen A."/>
            <person name="Lombard V."/>
            <person name="Magnuson J."/>
            <person name="Maillard F."/>
            <person name="Morin E."/>
            <person name="Murat C."/>
            <person name="Nolan M."/>
            <person name="Ohm R."/>
            <person name="Pangilinan J."/>
            <person name="Pereira M."/>
            <person name="Perotto S."/>
            <person name="Peter M."/>
            <person name="Riley R."/>
            <person name="Sitrit Y."/>
            <person name="Stielow B."/>
            <person name="Szollosi G."/>
            <person name="Zifcakova L."/>
            <person name="Stursova M."/>
            <person name="Spatafora J.W."/>
            <person name="Tedersoo L."/>
            <person name="Vaario L.-M."/>
            <person name="Yamada A."/>
            <person name="Yan M."/>
            <person name="Wang P."/>
            <person name="Xu J."/>
            <person name="Bruns T."/>
            <person name="Baldrian P."/>
            <person name="Vilgalys R."/>
            <person name="Henrissat B."/>
            <person name="Grigoriev I.V."/>
            <person name="Hibbett D."/>
            <person name="Nagy L.G."/>
            <person name="Martin F.M."/>
        </authorList>
    </citation>
    <scope>NUCLEOTIDE SEQUENCE</scope>
    <source>
        <strain evidence="1">P2</strain>
    </source>
</reference>
<dbReference type="Proteomes" id="UP000886501">
    <property type="component" value="Unassembled WGS sequence"/>
</dbReference>